<name>A0A3T0HYV2_9BACI</name>
<dbReference type="SUPFAM" id="SSF53822">
    <property type="entry name" value="Periplasmic binding protein-like I"/>
    <property type="match status" value="1"/>
</dbReference>
<dbReference type="STRING" id="1193713.GCA_001636315_05116"/>
<evidence type="ECO:0000313" key="2">
    <source>
        <dbReference type="EMBL" id="AZU62197.1"/>
    </source>
</evidence>
<dbReference type="KEGG" id="nmk:CHR53_13395"/>
<dbReference type="InterPro" id="IPR028082">
    <property type="entry name" value="Peripla_BP_I"/>
</dbReference>
<dbReference type="OrthoDB" id="9776955at2"/>
<dbReference type="Pfam" id="PF04392">
    <property type="entry name" value="ABC_sub_bind"/>
    <property type="match status" value="1"/>
</dbReference>
<keyword evidence="1" id="KW-1133">Transmembrane helix</keyword>
<dbReference type="Proteomes" id="UP000282892">
    <property type="component" value="Chromosome"/>
</dbReference>
<dbReference type="InterPro" id="IPR007487">
    <property type="entry name" value="ABC_transpt-TYRBP-like"/>
</dbReference>
<dbReference type="Gene3D" id="3.40.50.2300">
    <property type="match status" value="2"/>
</dbReference>
<protein>
    <recommendedName>
        <fullName evidence="4">ABC transporter substrate-binding protein</fullName>
    </recommendedName>
</protein>
<gene>
    <name evidence="2" type="ORF">CHR53_13395</name>
</gene>
<dbReference type="RefSeq" id="WP_127486914.1">
    <property type="nucleotide sequence ID" value="NZ_CP022572.1"/>
</dbReference>
<keyword evidence="1" id="KW-0472">Membrane</keyword>
<evidence type="ECO:0008006" key="4">
    <source>
        <dbReference type="Google" id="ProtNLM"/>
    </source>
</evidence>
<reference evidence="2 3" key="1">
    <citation type="submission" date="2017-07" db="EMBL/GenBank/DDBJ databases">
        <title>The complete genome sequence of Bacillus mesonae strain H20-5, an efficient strain improving plant abiotic stress resistance.</title>
        <authorList>
            <person name="Kim S.Y."/>
            <person name="Song H."/>
            <person name="Sang M.K."/>
            <person name="Weon H.-Y."/>
            <person name="Song J."/>
        </authorList>
    </citation>
    <scope>NUCLEOTIDE SEQUENCE [LARGE SCALE GENOMIC DNA]</scope>
    <source>
        <strain evidence="2 3">H20-5</strain>
    </source>
</reference>
<keyword evidence="3" id="KW-1185">Reference proteome</keyword>
<sequence length="344" mass="38807">MNVKRKWIYKMVIFTLLAAAVIFMIRNPPAKEAKIINIGVLTIGDSRYEKLFGLKNGLKELGYHQNDLHFIIKNSKADPLKLKKQIAELLEIRPDLIVTLGGIETIELKKAMDISRIKIPVVFAGIASPQEIGIIQSEKTPGGQFTGINNFHASLSGKRLETLYNLIPSIKRVHILYDDETEISRLGLNNTLDAAEKLSLTVKVWNAADKTMLKQLEKNLTKNDALFILPSFRIESMTDTLVKMANRHHLPTMGIYEYEVKKGFLASYGTSLSDQGFQAARYVSLILKGNSPREMPVEMPDNIRFLINKQEQNLLGIPLNQDLLKIAEFRGADRRGLEKDGIQH</sequence>
<accession>A0A3T0HYV2</accession>
<keyword evidence="1" id="KW-0812">Transmembrane</keyword>
<dbReference type="PANTHER" id="PTHR35271">
    <property type="entry name" value="ABC TRANSPORTER, SUBSTRATE-BINDING LIPOPROTEIN-RELATED"/>
    <property type="match status" value="1"/>
</dbReference>
<dbReference type="CDD" id="cd06325">
    <property type="entry name" value="PBP1_ABC_unchar_transporter"/>
    <property type="match status" value="1"/>
</dbReference>
<organism evidence="2 3">
    <name type="scientific">Neobacillus mesonae</name>
    <dbReference type="NCBI Taxonomy" id="1193713"/>
    <lineage>
        <taxon>Bacteria</taxon>
        <taxon>Bacillati</taxon>
        <taxon>Bacillota</taxon>
        <taxon>Bacilli</taxon>
        <taxon>Bacillales</taxon>
        <taxon>Bacillaceae</taxon>
        <taxon>Neobacillus</taxon>
    </lineage>
</organism>
<dbReference type="AlphaFoldDB" id="A0A3T0HYV2"/>
<feature type="transmembrane region" description="Helical" evidence="1">
    <location>
        <begin position="7"/>
        <end position="25"/>
    </location>
</feature>
<evidence type="ECO:0000313" key="3">
    <source>
        <dbReference type="Proteomes" id="UP000282892"/>
    </source>
</evidence>
<dbReference type="EMBL" id="CP022572">
    <property type="protein sequence ID" value="AZU62197.1"/>
    <property type="molecule type" value="Genomic_DNA"/>
</dbReference>
<dbReference type="PANTHER" id="PTHR35271:SF1">
    <property type="entry name" value="ABC TRANSPORTER, SUBSTRATE-BINDING LIPOPROTEIN"/>
    <property type="match status" value="1"/>
</dbReference>
<evidence type="ECO:0000256" key="1">
    <source>
        <dbReference type="SAM" id="Phobius"/>
    </source>
</evidence>
<proteinExistence type="predicted"/>